<organism evidence="3 4">
    <name type="scientific">Paenibacillus validus</name>
    <dbReference type="NCBI Taxonomy" id="44253"/>
    <lineage>
        <taxon>Bacteria</taxon>
        <taxon>Bacillati</taxon>
        <taxon>Bacillota</taxon>
        <taxon>Bacilli</taxon>
        <taxon>Bacillales</taxon>
        <taxon>Paenibacillaceae</taxon>
        <taxon>Paenibacillus</taxon>
    </lineage>
</organism>
<evidence type="ECO:0000259" key="2">
    <source>
        <dbReference type="Pfam" id="PF07883"/>
    </source>
</evidence>
<protein>
    <submittedName>
        <fullName evidence="3">Cupin domain-containing protein</fullName>
    </submittedName>
</protein>
<feature type="domain" description="Cupin type-2" evidence="2">
    <location>
        <begin position="377"/>
        <end position="424"/>
    </location>
</feature>
<dbReference type="InterPro" id="IPR013096">
    <property type="entry name" value="Cupin_2"/>
</dbReference>
<gene>
    <name evidence="3" type="ORF">GNP93_09005</name>
</gene>
<dbReference type="PANTHER" id="PTHR46390">
    <property type="entry name" value="MANNOSE-1-PHOSPHATE GUANYLYLTRANSFERASE"/>
    <property type="match status" value="1"/>
</dbReference>
<dbReference type="GO" id="GO:0004475">
    <property type="term" value="F:mannose-1-phosphate guanylyltransferase (GTP) activity"/>
    <property type="evidence" value="ECO:0007669"/>
    <property type="project" value="TreeGrafter"/>
</dbReference>
<evidence type="ECO:0000313" key="3">
    <source>
        <dbReference type="EMBL" id="MUG70816.1"/>
    </source>
</evidence>
<dbReference type="GO" id="GO:0009298">
    <property type="term" value="P:GDP-mannose biosynthetic process"/>
    <property type="evidence" value="ECO:0007669"/>
    <property type="project" value="TreeGrafter"/>
</dbReference>
<feature type="domain" description="Nucleotidyl transferase" evidence="1">
    <location>
        <begin position="4"/>
        <end position="271"/>
    </location>
</feature>
<comment type="caution">
    <text evidence="3">The sequence shown here is derived from an EMBL/GenBank/DDBJ whole genome shotgun (WGS) entry which is preliminary data.</text>
</comment>
<reference evidence="3 4" key="1">
    <citation type="submission" date="2019-11" db="EMBL/GenBank/DDBJ databases">
        <title>Draft genome sequences of five Paenibacillus species of dairy origin.</title>
        <authorList>
            <person name="Olajide A.M."/>
            <person name="Chen S."/>
            <person name="Lapointe G."/>
        </authorList>
    </citation>
    <scope>NUCLEOTIDE SEQUENCE [LARGE SCALE GENOMIC DNA]</scope>
    <source>
        <strain evidence="3 4">2CS3</strain>
    </source>
</reference>
<accession>A0A7X2ZAZ9</accession>
<dbReference type="Gene3D" id="3.90.550.10">
    <property type="entry name" value="Spore Coat Polysaccharide Biosynthesis Protein SpsA, Chain A"/>
    <property type="match status" value="1"/>
</dbReference>
<dbReference type="SUPFAM" id="SSF51182">
    <property type="entry name" value="RmlC-like cupins"/>
    <property type="match status" value="1"/>
</dbReference>
<name>A0A7X2ZAZ9_9BACL</name>
<dbReference type="EMBL" id="WNZX01000006">
    <property type="protein sequence ID" value="MUG70816.1"/>
    <property type="molecule type" value="Genomic_DNA"/>
</dbReference>
<dbReference type="PANTHER" id="PTHR46390:SF1">
    <property type="entry name" value="MANNOSE-1-PHOSPHATE GUANYLYLTRANSFERASE"/>
    <property type="match status" value="1"/>
</dbReference>
<sequence>MKFILLSGGSGKRLWPLSNDIRSKQFLKVLRDDQGNLESMVDRVWRQMGNSGITNSAYIATGQSQKEIMQSQVGELVPLIIEPERRDTFPAIALAAVYLYSVDSIGLDETVVILPVDPYVEDAFFEKIKDLETVLEQSGSDLALMGVKPTFPSEKYGYIVPDVCRTGNEDALYTKVGSFHEKPSQAAAAELIKRSALWNCGIFAFKLDFIINLLIQKGVPLQYEELKKQYGKLEKISFDYEVVEKTTHISMMPYDGVWKDLGTWNTLTEEMSTSILGQGILTDDCQDTHIINELNIPVTVLDLSDVIVAASPDGILVASKSSTPKIKNIIESINQPPMYEEKLWGNFKVLDYATDADGQRTLIRRVSISENRFLSYQLHRNHDEVMTVISGTGEMIIDEKIMKLQPGDTIRIPRGTRHSVHAITKIEYVEVQQGTDLEDTFELSKDWHEIIKLSTQ</sequence>
<dbReference type="InterPro" id="IPR005835">
    <property type="entry name" value="NTP_transferase_dom"/>
</dbReference>
<dbReference type="InterPro" id="IPR014710">
    <property type="entry name" value="RmlC-like_jellyroll"/>
</dbReference>
<dbReference type="SUPFAM" id="SSF53448">
    <property type="entry name" value="Nucleotide-diphospho-sugar transferases"/>
    <property type="match status" value="1"/>
</dbReference>
<evidence type="ECO:0000259" key="1">
    <source>
        <dbReference type="Pfam" id="PF00483"/>
    </source>
</evidence>
<dbReference type="Pfam" id="PF00483">
    <property type="entry name" value="NTP_transferase"/>
    <property type="match status" value="1"/>
</dbReference>
<dbReference type="RefSeq" id="WP_155614505.1">
    <property type="nucleotide sequence ID" value="NZ_WNZX01000006.1"/>
</dbReference>
<proteinExistence type="predicted"/>
<dbReference type="InterPro" id="IPR051161">
    <property type="entry name" value="Mannose-6P_isomerase_type2"/>
</dbReference>
<dbReference type="InterPro" id="IPR029044">
    <property type="entry name" value="Nucleotide-diphossugar_trans"/>
</dbReference>
<keyword evidence="4" id="KW-1185">Reference proteome</keyword>
<dbReference type="Proteomes" id="UP000450917">
    <property type="component" value="Unassembled WGS sequence"/>
</dbReference>
<dbReference type="Pfam" id="PF07883">
    <property type="entry name" value="Cupin_2"/>
    <property type="match status" value="1"/>
</dbReference>
<evidence type="ECO:0000313" key="4">
    <source>
        <dbReference type="Proteomes" id="UP000450917"/>
    </source>
</evidence>
<dbReference type="CDD" id="cd02213">
    <property type="entry name" value="cupin_PMI_typeII_C"/>
    <property type="match status" value="1"/>
</dbReference>
<dbReference type="AlphaFoldDB" id="A0A7X2ZAZ9"/>
<dbReference type="Gene3D" id="2.60.120.10">
    <property type="entry name" value="Jelly Rolls"/>
    <property type="match status" value="1"/>
</dbReference>
<dbReference type="InterPro" id="IPR011051">
    <property type="entry name" value="RmlC_Cupin_sf"/>
</dbReference>